<feature type="region of interest" description="Disordered" evidence="1">
    <location>
        <begin position="83"/>
        <end position="107"/>
    </location>
</feature>
<dbReference type="InterPro" id="IPR022024">
    <property type="entry name" value="DUF3602"/>
</dbReference>
<dbReference type="OrthoDB" id="3063476at2759"/>
<accession>A0A4T0X687</accession>
<organism evidence="2 3">
    <name type="scientific">Pichia inconspicua</name>
    <dbReference type="NCBI Taxonomy" id="52247"/>
    <lineage>
        <taxon>Eukaryota</taxon>
        <taxon>Fungi</taxon>
        <taxon>Dikarya</taxon>
        <taxon>Ascomycota</taxon>
        <taxon>Saccharomycotina</taxon>
        <taxon>Pichiomycetes</taxon>
        <taxon>Pichiales</taxon>
        <taxon>Pichiaceae</taxon>
        <taxon>Pichia</taxon>
    </lineage>
</organism>
<dbReference type="Proteomes" id="UP000307173">
    <property type="component" value="Unassembled WGS sequence"/>
</dbReference>
<evidence type="ECO:0000256" key="1">
    <source>
        <dbReference type="SAM" id="MobiDB-lite"/>
    </source>
</evidence>
<keyword evidence="3" id="KW-1185">Reference proteome</keyword>
<feature type="region of interest" description="Disordered" evidence="1">
    <location>
        <begin position="19"/>
        <end position="47"/>
    </location>
</feature>
<dbReference type="Pfam" id="PF12223">
    <property type="entry name" value="DUF3602"/>
    <property type="match status" value="1"/>
</dbReference>
<dbReference type="AlphaFoldDB" id="A0A4T0X687"/>
<gene>
    <name evidence="2" type="ORF">CANINC_000571</name>
</gene>
<feature type="compositionally biased region" description="Basic residues" evidence="1">
    <location>
        <begin position="165"/>
        <end position="183"/>
    </location>
</feature>
<comment type="caution">
    <text evidence="2">The sequence shown here is derived from an EMBL/GenBank/DDBJ whole genome shotgun (WGS) entry which is preliminary data.</text>
</comment>
<name>A0A4T0X687_9ASCO</name>
<evidence type="ECO:0000313" key="2">
    <source>
        <dbReference type="EMBL" id="TID30835.1"/>
    </source>
</evidence>
<evidence type="ECO:0000313" key="3">
    <source>
        <dbReference type="Proteomes" id="UP000307173"/>
    </source>
</evidence>
<proteinExistence type="predicted"/>
<dbReference type="PANTHER" id="PTHR34693:SF1">
    <property type="entry name" value="PROTEIN PAR32"/>
    <property type="match status" value="1"/>
</dbReference>
<reference evidence="2 3" key="1">
    <citation type="journal article" date="2019" name="Front. Genet.">
        <title>Whole-Genome Sequencing of the Opportunistic Yeast Pathogen Candida inconspicua Uncovers Its Hybrid Origin.</title>
        <authorList>
            <person name="Mixao V."/>
            <person name="Hansen A.P."/>
            <person name="Saus E."/>
            <person name="Boekhout T."/>
            <person name="Lass-Florl C."/>
            <person name="Gabaldon T."/>
        </authorList>
    </citation>
    <scope>NUCLEOTIDE SEQUENCE [LARGE SCALE GENOMIC DNA]</scope>
    <source>
        <strain evidence="2 3">CBS 180</strain>
    </source>
</reference>
<feature type="compositionally biased region" description="Polar residues" evidence="1">
    <location>
        <begin position="19"/>
        <end position="32"/>
    </location>
</feature>
<dbReference type="EMBL" id="SELW01000117">
    <property type="protein sequence ID" value="TID30835.1"/>
    <property type="molecule type" value="Genomic_DNA"/>
</dbReference>
<feature type="region of interest" description="Disordered" evidence="1">
    <location>
        <begin position="141"/>
        <end position="183"/>
    </location>
</feature>
<dbReference type="InterPro" id="IPR053203">
    <property type="entry name" value="Cisplatin_resist-associated"/>
</dbReference>
<dbReference type="PANTHER" id="PTHR34693">
    <property type="entry name" value="PROTEIN PAR32"/>
    <property type="match status" value="1"/>
</dbReference>
<protein>
    <submittedName>
        <fullName evidence="2">Uncharacterized protein</fullName>
    </submittedName>
</protein>
<sequence length="248" mass="25570">MLSTGRGGAGNMIEAKVSAATSVGTRTSTVNSDGELVVGEGGGGGGSAAANEVILTEEEWEQYLKGKGKGKSKSKLIAKMNRRGSGVGKIDEEKGGDGDGDNDNNVTEIGEHPVIASSGRGGVGNMTKMSRQPSAHVIHEDEETGNELSPVFSTGRGGAGNIYKTKGKGKGKGKGNGKGKVKVKAPRIEDELSPIHSGIRYRNGDRTETSGDDGVDVVLDAADSDGVDERKLVGRKGGIFGKLKSLFK</sequence>